<evidence type="ECO:0000313" key="2">
    <source>
        <dbReference type="EMBL" id="ACV33802.1"/>
    </source>
</evidence>
<evidence type="ECO:0000256" key="1">
    <source>
        <dbReference type="SAM" id="Phobius"/>
    </source>
</evidence>
<keyword evidence="1" id="KW-1133">Transmembrane helix</keyword>
<name>C7RKY0_ACCRE</name>
<evidence type="ECO:0008006" key="3">
    <source>
        <dbReference type="Google" id="ProtNLM"/>
    </source>
</evidence>
<gene>
    <name evidence="2" type="ordered locus">CAP2UW1_0451</name>
</gene>
<dbReference type="AlphaFoldDB" id="C7RKY0"/>
<sequence length="412" mass="46082">MFGNKLRIGRGSCRDGKVAILIRTAVAGLAVSLLMHATSLYFGQGSSIAAGSKPPALMTYPNQVVRTDKPGQIGLWIEGEDWQLRVDMPGFVDVEWPFTSPSQFLYMTNPILQTPVSIFAERVAGADSEESCRRHYAASFEQAHEAKARALGDRGTTGPLSEFSANGKILQAYEFGVGSDYHAKALHWLPYYQGFCFDFHFTVSSPSAEKEVLRILDSVTYLAQKPRNTDVERLFYLYHFRIRLSVPIDWRWGFRPPPGGPIGGIELRQPEKGEVFSFLISPLGTVKSAEDHTVDMTKERRQSKLERGEVLSPVRSKCSAEVCFSYYDVTIRGDEPQYSQGFATYGLRYHRDGFVRLGDSIVGISLLYSDGGTAAADHLTEKITQAKVLDLKEFRNKVERGDVKELMKKIPK</sequence>
<organism evidence="2">
    <name type="scientific">Accumulibacter regalis</name>
    <dbReference type="NCBI Taxonomy" id="522306"/>
    <lineage>
        <taxon>Bacteria</taxon>
        <taxon>Pseudomonadati</taxon>
        <taxon>Pseudomonadota</taxon>
        <taxon>Betaproteobacteria</taxon>
        <taxon>Candidatus Accumulibacter</taxon>
    </lineage>
</organism>
<accession>C7RKY0</accession>
<reference evidence="2" key="2">
    <citation type="submission" date="2009-09" db="EMBL/GenBank/DDBJ databases">
        <title>Complete sequence of chromosome of Candidatus Accumulibacter phosphatis clade IIA str. UW-1.</title>
        <authorList>
            <consortium name="US DOE Joint Genome Institute"/>
            <person name="Martin H.G."/>
            <person name="Ivanova N."/>
            <person name="Kunin V."/>
            <person name="Warnecke F."/>
            <person name="Barry K."/>
            <person name="He S."/>
            <person name="Salamov A."/>
            <person name="Szeto E."/>
            <person name="Dalin E."/>
            <person name="Pangilinan J.L."/>
            <person name="Lapidus A."/>
            <person name="Lowry S."/>
            <person name="Kyrpides N.C."/>
            <person name="McMahon K.D."/>
            <person name="Hugenholtz P."/>
        </authorList>
    </citation>
    <scope>NUCLEOTIDE SEQUENCE [LARGE SCALE GENOMIC DNA]</scope>
    <source>
        <strain evidence="2">UW-1</strain>
    </source>
</reference>
<dbReference type="HOGENOM" id="CLU_666700_0_0_4"/>
<keyword evidence="1" id="KW-0812">Transmembrane</keyword>
<dbReference type="EMBL" id="CP001715">
    <property type="protein sequence ID" value="ACV33802.1"/>
    <property type="molecule type" value="Genomic_DNA"/>
</dbReference>
<reference evidence="2" key="1">
    <citation type="submission" date="2009-08" db="EMBL/GenBank/DDBJ databases">
        <authorList>
            <consortium name="US DOE Joint Genome Institute"/>
            <person name="Lucas S."/>
            <person name="Copeland A."/>
            <person name="Lapidus A."/>
            <person name="Glavina del Rio T."/>
            <person name="Dalin E."/>
            <person name="Tice H."/>
            <person name="Bruce D."/>
            <person name="Barry K."/>
            <person name="Pitluck S."/>
            <person name="Lowry S."/>
            <person name="Larimer F."/>
            <person name="Land M."/>
            <person name="Hauser L."/>
            <person name="Kyrpides N."/>
            <person name="Ivanova N."/>
            <person name="McMahon K.D."/>
            <person name="Hugenholtz P."/>
        </authorList>
    </citation>
    <scope>NUCLEOTIDE SEQUENCE</scope>
    <source>
        <strain evidence="2">UW-1</strain>
    </source>
</reference>
<protein>
    <recommendedName>
        <fullName evidence="3">Tle cognate immunity protein 4 C-terminal domain-containing protein</fullName>
    </recommendedName>
</protein>
<proteinExistence type="predicted"/>
<dbReference type="KEGG" id="app:CAP2UW1_0451"/>
<dbReference type="STRING" id="522306.CAP2UW1_0451"/>
<feature type="transmembrane region" description="Helical" evidence="1">
    <location>
        <begin position="20"/>
        <end position="42"/>
    </location>
</feature>
<keyword evidence="1" id="KW-0472">Membrane</keyword>